<keyword evidence="8" id="KW-1185">Reference proteome</keyword>
<dbReference type="InterPro" id="IPR003441">
    <property type="entry name" value="NAC-dom"/>
</dbReference>
<keyword evidence="2" id="KW-0238">DNA-binding</keyword>
<keyword evidence="1" id="KW-0805">Transcription regulation</keyword>
<reference evidence="7 8" key="1">
    <citation type="submission" date="2023-12" db="EMBL/GenBank/DDBJ databases">
        <title>A high-quality genome assembly for Dillenia turbinata (Dilleniales).</title>
        <authorList>
            <person name="Chanderbali A."/>
        </authorList>
    </citation>
    <scope>NUCLEOTIDE SEQUENCE [LARGE SCALE GENOMIC DNA]</scope>
    <source>
        <strain evidence="7">LSX21</strain>
        <tissue evidence="7">Leaf</tissue>
    </source>
</reference>
<evidence type="ECO:0000313" key="8">
    <source>
        <dbReference type="Proteomes" id="UP001370490"/>
    </source>
</evidence>
<feature type="region of interest" description="Disordered" evidence="5">
    <location>
        <begin position="314"/>
        <end position="350"/>
    </location>
</feature>
<dbReference type="GO" id="GO:0003677">
    <property type="term" value="F:DNA binding"/>
    <property type="evidence" value="ECO:0007669"/>
    <property type="project" value="UniProtKB-KW"/>
</dbReference>
<dbReference type="PROSITE" id="PS51005">
    <property type="entry name" value="NAC"/>
    <property type="match status" value="1"/>
</dbReference>
<feature type="compositionally biased region" description="Polar residues" evidence="5">
    <location>
        <begin position="327"/>
        <end position="350"/>
    </location>
</feature>
<dbReference type="Gene3D" id="2.170.150.80">
    <property type="entry name" value="NAC domain"/>
    <property type="match status" value="1"/>
</dbReference>
<dbReference type="PANTHER" id="PTHR31719">
    <property type="entry name" value="NAC TRANSCRIPTION FACTOR 56"/>
    <property type="match status" value="1"/>
</dbReference>
<dbReference type="SUPFAM" id="SSF101941">
    <property type="entry name" value="NAC domain"/>
    <property type="match status" value="1"/>
</dbReference>
<evidence type="ECO:0000256" key="1">
    <source>
        <dbReference type="ARBA" id="ARBA00023015"/>
    </source>
</evidence>
<name>A0AAN8UTA4_9MAGN</name>
<dbReference type="EMBL" id="JBAMMX010000023">
    <property type="protein sequence ID" value="KAK6917616.1"/>
    <property type="molecule type" value="Genomic_DNA"/>
</dbReference>
<keyword evidence="3" id="KW-0804">Transcription</keyword>
<evidence type="ECO:0000256" key="5">
    <source>
        <dbReference type="SAM" id="MobiDB-lite"/>
    </source>
</evidence>
<gene>
    <name evidence="7" type="ORF">RJ641_018367</name>
</gene>
<accession>A0AAN8UTA4</accession>
<protein>
    <submittedName>
        <fullName evidence="7">NAC domain</fullName>
    </submittedName>
</protein>
<dbReference type="Pfam" id="PF02365">
    <property type="entry name" value="NAM"/>
    <property type="match status" value="1"/>
</dbReference>
<feature type="domain" description="NAC" evidence="6">
    <location>
        <begin position="28"/>
        <end position="211"/>
    </location>
</feature>
<organism evidence="7 8">
    <name type="scientific">Dillenia turbinata</name>
    <dbReference type="NCBI Taxonomy" id="194707"/>
    <lineage>
        <taxon>Eukaryota</taxon>
        <taxon>Viridiplantae</taxon>
        <taxon>Streptophyta</taxon>
        <taxon>Embryophyta</taxon>
        <taxon>Tracheophyta</taxon>
        <taxon>Spermatophyta</taxon>
        <taxon>Magnoliopsida</taxon>
        <taxon>eudicotyledons</taxon>
        <taxon>Gunneridae</taxon>
        <taxon>Pentapetalae</taxon>
        <taxon>Dilleniales</taxon>
        <taxon>Dilleniaceae</taxon>
        <taxon>Dillenia</taxon>
    </lineage>
</organism>
<sequence>MISLPLSNSDHQGHNKAEKLLIMPTPCLPPGFRFHPTDQELIIHYLQNKVSSSEIATISIIAEIELYKFDPWQLPGVFLGGGGVFFSPRGRKYPNGSRPNRAAVSGYWKATGTDRPIFNSSGTQCIGVKKALVFYSGHPPKGQKTNWTMLEYRLVDENHHSNRPRGSMRVSFMLLFPPKRERERDAKNRGSSSCFHPFQLDDWVLCRVQQKNRTTSQIEKGQECRSSTSSSPFLRAQNISNNNTVSYGSDLQSPTSLVDHQEIDMDNRQGHGIDAEKGSLSDSISNLNFKWPKPTMVSSLEDALESLKRSLSLGVLDDQEPPPPKKMQQNTPTLTHFTSENTSIFQISSP</sequence>
<evidence type="ECO:0000259" key="6">
    <source>
        <dbReference type="PROSITE" id="PS51005"/>
    </source>
</evidence>
<evidence type="ECO:0000313" key="7">
    <source>
        <dbReference type="EMBL" id="KAK6917616.1"/>
    </source>
</evidence>
<evidence type="ECO:0000256" key="3">
    <source>
        <dbReference type="ARBA" id="ARBA00023163"/>
    </source>
</evidence>
<evidence type="ECO:0000256" key="2">
    <source>
        <dbReference type="ARBA" id="ARBA00023125"/>
    </source>
</evidence>
<dbReference type="InterPro" id="IPR036093">
    <property type="entry name" value="NAC_dom_sf"/>
</dbReference>
<evidence type="ECO:0000256" key="4">
    <source>
        <dbReference type="ARBA" id="ARBA00023242"/>
    </source>
</evidence>
<keyword evidence="4" id="KW-0539">Nucleus</keyword>
<proteinExistence type="predicted"/>
<dbReference type="PANTHER" id="PTHR31719:SF105">
    <property type="entry name" value="NAC DOMAIN-CONTAINING PROTEIN"/>
    <property type="match status" value="1"/>
</dbReference>
<dbReference type="AlphaFoldDB" id="A0AAN8UTA4"/>
<comment type="caution">
    <text evidence="7">The sequence shown here is derived from an EMBL/GenBank/DDBJ whole genome shotgun (WGS) entry which is preliminary data.</text>
</comment>
<dbReference type="Proteomes" id="UP001370490">
    <property type="component" value="Unassembled WGS sequence"/>
</dbReference>
<feature type="non-terminal residue" evidence="7">
    <location>
        <position position="350"/>
    </location>
</feature>
<dbReference type="GO" id="GO:0006355">
    <property type="term" value="P:regulation of DNA-templated transcription"/>
    <property type="evidence" value="ECO:0007669"/>
    <property type="project" value="InterPro"/>
</dbReference>